<evidence type="ECO:0000313" key="3">
    <source>
        <dbReference type="EMBL" id="MDB1124271.1"/>
    </source>
</evidence>
<comment type="caution">
    <text evidence="3">The sequence shown here is derived from an EMBL/GenBank/DDBJ whole genome shotgun (WGS) entry which is preliminary data.</text>
</comment>
<keyword evidence="4" id="KW-1185">Reference proteome</keyword>
<dbReference type="InterPro" id="IPR016186">
    <property type="entry name" value="C-type_lectin-like/link_sf"/>
</dbReference>
<dbReference type="RefSeq" id="WP_272136428.1">
    <property type="nucleotide sequence ID" value="NZ_JAQLOI010000001.1"/>
</dbReference>
<feature type="region of interest" description="Disordered" evidence="1">
    <location>
        <begin position="192"/>
        <end position="217"/>
    </location>
</feature>
<protein>
    <recommendedName>
        <fullName evidence="5">C-type lectin domain-containing protein</fullName>
    </recommendedName>
</protein>
<name>A0ABT4YRT7_9VIBR</name>
<dbReference type="SUPFAM" id="SSF56436">
    <property type="entry name" value="C-type lectin-like"/>
    <property type="match status" value="1"/>
</dbReference>
<evidence type="ECO:0000256" key="1">
    <source>
        <dbReference type="SAM" id="MobiDB-lite"/>
    </source>
</evidence>
<evidence type="ECO:0000313" key="4">
    <source>
        <dbReference type="Proteomes" id="UP001210678"/>
    </source>
</evidence>
<dbReference type="Proteomes" id="UP001210678">
    <property type="component" value="Unassembled WGS sequence"/>
</dbReference>
<feature type="signal peptide" evidence="2">
    <location>
        <begin position="1"/>
        <end position="24"/>
    </location>
</feature>
<proteinExistence type="predicted"/>
<feature type="chain" id="PRO_5046547678" description="C-type lectin domain-containing protein" evidence="2">
    <location>
        <begin position="25"/>
        <end position="258"/>
    </location>
</feature>
<evidence type="ECO:0008006" key="5">
    <source>
        <dbReference type="Google" id="ProtNLM"/>
    </source>
</evidence>
<reference evidence="3 4" key="1">
    <citation type="submission" date="2023-01" db="EMBL/GenBank/DDBJ databases">
        <title>Vibrio sp. KJ40-1 sp.nov, isolated from marine algae.</title>
        <authorList>
            <person name="Butt M."/>
            <person name="Kim J.M.J."/>
            <person name="Jeon C.O.C."/>
        </authorList>
    </citation>
    <scope>NUCLEOTIDE SEQUENCE [LARGE SCALE GENOMIC DNA]</scope>
    <source>
        <strain evidence="3 4">KJ40-1</strain>
    </source>
</reference>
<gene>
    <name evidence="3" type="ORF">PGX00_11640</name>
</gene>
<organism evidence="3 4">
    <name type="scientific">Vibrio algarum</name>
    <dbReference type="NCBI Taxonomy" id="3020714"/>
    <lineage>
        <taxon>Bacteria</taxon>
        <taxon>Pseudomonadati</taxon>
        <taxon>Pseudomonadota</taxon>
        <taxon>Gammaproteobacteria</taxon>
        <taxon>Vibrionales</taxon>
        <taxon>Vibrionaceae</taxon>
        <taxon>Vibrio</taxon>
    </lineage>
</organism>
<sequence length="258" mass="29031">MKKSKTYLALAAIGIALTAGCSHNDIAPPEEEGMSTATKEVVINGVTFSVSDSYQFFGWRDAPTEFNYNKLPIQTFTNTNGDTHYYQVVQLPDGNLNWFQAAYLADDAGGYLASISSAEENAFLFELVNDEKYFWRFPKYVEGQSRHNHYEITIGPFLGGYQPEGAEEPTGGWNWLSGEAWNYRNWAQNLDDGVIDKDPRPNDQPNDSGNGQRVMGFGEMNLPVPTWGDYMDDVGTYGRDRLPGRSYAFIMEFESMPK</sequence>
<dbReference type="InterPro" id="IPR016187">
    <property type="entry name" value="CTDL_fold"/>
</dbReference>
<evidence type="ECO:0000256" key="2">
    <source>
        <dbReference type="SAM" id="SignalP"/>
    </source>
</evidence>
<accession>A0ABT4YRT7</accession>
<keyword evidence="2" id="KW-0732">Signal</keyword>
<dbReference type="EMBL" id="JAQLOI010000001">
    <property type="protein sequence ID" value="MDB1124271.1"/>
    <property type="molecule type" value="Genomic_DNA"/>
</dbReference>
<dbReference type="PROSITE" id="PS51257">
    <property type="entry name" value="PROKAR_LIPOPROTEIN"/>
    <property type="match status" value="1"/>
</dbReference>
<dbReference type="Gene3D" id="3.10.100.10">
    <property type="entry name" value="Mannose-Binding Protein A, subunit A"/>
    <property type="match status" value="1"/>
</dbReference>